<protein>
    <submittedName>
        <fullName evidence="2">Uncharacterized protein</fullName>
    </submittedName>
</protein>
<comment type="caution">
    <text evidence="2">The sequence shown here is derived from an EMBL/GenBank/DDBJ whole genome shotgun (WGS) entry which is preliminary data.</text>
</comment>
<evidence type="ECO:0000256" key="1">
    <source>
        <dbReference type="SAM" id="MobiDB-lite"/>
    </source>
</evidence>
<proteinExistence type="predicted"/>
<reference evidence="2 3" key="1">
    <citation type="submission" date="2023-10" db="EMBL/GenBank/DDBJ databases">
        <authorList>
            <person name="Maclean D."/>
            <person name="Macfadyen A."/>
        </authorList>
    </citation>
    <scope>NUCLEOTIDE SEQUENCE [LARGE SCALE GENOMIC DNA]</scope>
</reference>
<feature type="compositionally biased region" description="Basic and acidic residues" evidence="1">
    <location>
        <begin position="180"/>
        <end position="206"/>
    </location>
</feature>
<organism evidence="2 3">
    <name type="scientific">Coccomyxa viridis</name>
    <dbReference type="NCBI Taxonomy" id="1274662"/>
    <lineage>
        <taxon>Eukaryota</taxon>
        <taxon>Viridiplantae</taxon>
        <taxon>Chlorophyta</taxon>
        <taxon>core chlorophytes</taxon>
        <taxon>Trebouxiophyceae</taxon>
        <taxon>Trebouxiophyceae incertae sedis</taxon>
        <taxon>Coccomyxaceae</taxon>
        <taxon>Coccomyxa</taxon>
    </lineage>
</organism>
<evidence type="ECO:0000313" key="2">
    <source>
        <dbReference type="EMBL" id="CAK0747760.1"/>
    </source>
</evidence>
<feature type="region of interest" description="Disordered" evidence="1">
    <location>
        <begin position="18"/>
        <end position="309"/>
    </location>
</feature>
<accession>A0AAV1HYI1</accession>
<name>A0AAV1HYI1_9CHLO</name>
<dbReference type="Proteomes" id="UP001314263">
    <property type="component" value="Unassembled WGS sequence"/>
</dbReference>
<feature type="compositionally biased region" description="Gly residues" evidence="1">
    <location>
        <begin position="255"/>
        <end position="266"/>
    </location>
</feature>
<evidence type="ECO:0000313" key="3">
    <source>
        <dbReference type="Proteomes" id="UP001314263"/>
    </source>
</evidence>
<feature type="compositionally biased region" description="Basic and acidic residues" evidence="1">
    <location>
        <begin position="84"/>
        <end position="102"/>
    </location>
</feature>
<feature type="compositionally biased region" description="Polar residues" evidence="1">
    <location>
        <begin position="131"/>
        <end position="145"/>
    </location>
</feature>
<gene>
    <name evidence="2" type="ORF">CVIRNUC_001788</name>
</gene>
<feature type="compositionally biased region" description="Low complexity" evidence="1">
    <location>
        <begin position="36"/>
        <end position="50"/>
    </location>
</feature>
<keyword evidence="3" id="KW-1185">Reference proteome</keyword>
<dbReference type="AlphaFoldDB" id="A0AAV1HYI1"/>
<dbReference type="EMBL" id="CAUYUE010000002">
    <property type="protein sequence ID" value="CAK0747760.1"/>
    <property type="molecule type" value="Genomic_DNA"/>
</dbReference>
<sequence>MVFEESTFVLPKAAAKVAPEPFEPAVQDPRAKSKTVDAAAPAATVKAPTTEPLQPASEKPTAPAKTPETVAKCDSNKVVQQATPRREPKRPQWDTSKVDKARNAPRKAHQPQWSPGGAAPRTVTHARSPARVSSAQNSTPDSQRSPAKVGGQPLKHPSEWTLEGESVLDRLPEGNGLAAEEARKDNEEDEALKKPTRRELRAEALEKGWVGNGTGTQIGLVDEPEEGNASGDLKKLSPAPRFGIEGIMRTFTGEGSQGMAGQGKPPGGLPNISCRAGAAEEDGANAKNAVRGRKGRNGAKSSCIGCSVM</sequence>